<keyword evidence="6" id="KW-0460">Magnesium</keyword>
<name>A0A9D5R8F0_9FIRM</name>
<dbReference type="EC" id="3.1.26.-" evidence="6"/>
<dbReference type="RefSeq" id="WP_226392462.1">
    <property type="nucleotide sequence ID" value="NZ_JADCKB010000009.1"/>
</dbReference>
<dbReference type="InterPro" id="IPR008226">
    <property type="entry name" value="Mini3_fam"/>
</dbReference>
<keyword evidence="6" id="KW-0694">RNA-binding</keyword>
<evidence type="ECO:0000313" key="8">
    <source>
        <dbReference type="EMBL" id="MBE5039910.1"/>
    </source>
</evidence>
<evidence type="ECO:0000256" key="5">
    <source>
        <dbReference type="ARBA" id="ARBA00022801"/>
    </source>
</evidence>
<comment type="function">
    <text evidence="6">Involved in correct processing of both the 5' and 3' ends of 23S rRNA precursor. Processes 30S rRNA precursor transcript even in absence of ribonuclease 3 (Rnc); Rnc processes 30S rRNA into smaller rRNA precursors.</text>
</comment>
<comment type="caution">
    <text evidence="8">The sequence shown here is derived from an EMBL/GenBank/DDBJ whole genome shotgun (WGS) entry which is preliminary data.</text>
</comment>
<evidence type="ECO:0000256" key="6">
    <source>
        <dbReference type="HAMAP-Rule" id="MF_01468"/>
    </source>
</evidence>
<comment type="subcellular location">
    <subcellularLocation>
        <location evidence="6">Cytoplasm</location>
    </subcellularLocation>
</comment>
<evidence type="ECO:0000256" key="4">
    <source>
        <dbReference type="ARBA" id="ARBA00022759"/>
    </source>
</evidence>
<sequence length="133" mass="15466">MLEEIRKSFAGRFLKPSQYSALTLAYIGDCVYELYVRSYLIRQTDYKVNMLHKKATKFVCAKAQAEFYHKIEGMLTEEESAVFHRGRNTKSQPPKNANVSDYRIATGVEALIGYLYLKQEDSRLSQLMEYLFV</sequence>
<evidence type="ECO:0000256" key="3">
    <source>
        <dbReference type="ARBA" id="ARBA00022722"/>
    </source>
</evidence>
<evidence type="ECO:0000256" key="1">
    <source>
        <dbReference type="ARBA" id="ARBA00022517"/>
    </source>
</evidence>
<dbReference type="GO" id="GO:0019843">
    <property type="term" value="F:rRNA binding"/>
    <property type="evidence" value="ECO:0007669"/>
    <property type="project" value="UniProtKB-UniRule"/>
</dbReference>
<keyword evidence="1 6" id="KW-0690">Ribosome biogenesis</keyword>
<proteinExistence type="inferred from homology"/>
<dbReference type="InterPro" id="IPR036389">
    <property type="entry name" value="RNase_III_sf"/>
</dbReference>
<evidence type="ECO:0000256" key="2">
    <source>
        <dbReference type="ARBA" id="ARBA00022552"/>
    </source>
</evidence>
<dbReference type="GO" id="GO:0005737">
    <property type="term" value="C:cytoplasm"/>
    <property type="evidence" value="ECO:0007669"/>
    <property type="project" value="UniProtKB-SubCell"/>
</dbReference>
<feature type="active site" evidence="6">
    <location>
        <position position="29"/>
    </location>
</feature>
<dbReference type="SUPFAM" id="SSF69065">
    <property type="entry name" value="RNase III domain-like"/>
    <property type="match status" value="1"/>
</dbReference>
<gene>
    <name evidence="6" type="primary">mrnC</name>
    <name evidence="8" type="ORF">INF28_05460</name>
</gene>
<dbReference type="PANTHER" id="PTHR34276">
    <property type="entry name" value="MINI-RIBONUCLEASE 3"/>
    <property type="match status" value="1"/>
</dbReference>
<protein>
    <recommendedName>
        <fullName evidence="6">Mini-ribonuclease 3</fullName>
        <shortName evidence="6">Mini-3</shortName>
        <shortName evidence="6">Mini-RNase 3</shortName>
        <ecNumber evidence="6">3.1.26.-</ecNumber>
    </recommendedName>
    <alternativeName>
        <fullName evidence="6">Mini-RNase III</fullName>
        <shortName evidence="6">Mini-III</shortName>
    </alternativeName>
</protein>
<dbReference type="EMBL" id="JADCKB010000009">
    <property type="protein sequence ID" value="MBE5039910.1"/>
    <property type="molecule type" value="Genomic_DNA"/>
</dbReference>
<organism evidence="8 9">
    <name type="scientific">Ructibacterium gallinarum</name>
    <dbReference type="NCBI Taxonomy" id="2779355"/>
    <lineage>
        <taxon>Bacteria</taxon>
        <taxon>Bacillati</taxon>
        <taxon>Bacillota</taxon>
        <taxon>Clostridia</taxon>
        <taxon>Eubacteriales</taxon>
        <taxon>Oscillospiraceae</taxon>
        <taxon>Ructibacterium</taxon>
    </lineage>
</organism>
<evidence type="ECO:0000313" key="9">
    <source>
        <dbReference type="Proteomes" id="UP000806542"/>
    </source>
</evidence>
<keyword evidence="6" id="KW-0963">Cytoplasm</keyword>
<comment type="subunit">
    <text evidence="6">Homodimer.</text>
</comment>
<dbReference type="AlphaFoldDB" id="A0A9D5R8F0"/>
<dbReference type="CDD" id="cd00593">
    <property type="entry name" value="RIBOc"/>
    <property type="match status" value="1"/>
</dbReference>
<keyword evidence="4 6" id="KW-0255">Endonuclease</keyword>
<keyword evidence="2 6" id="KW-0698">rRNA processing</keyword>
<accession>A0A9D5R8F0</accession>
<evidence type="ECO:0000259" key="7">
    <source>
        <dbReference type="SMART" id="SM00535"/>
    </source>
</evidence>
<dbReference type="SMART" id="SM00535">
    <property type="entry name" value="RIBOc"/>
    <property type="match status" value="1"/>
</dbReference>
<dbReference type="InterPro" id="IPR000999">
    <property type="entry name" value="RNase_III_dom"/>
</dbReference>
<comment type="cofactor">
    <cofactor evidence="6">
        <name>Mg(2+)</name>
        <dbReference type="ChEBI" id="CHEBI:18420"/>
    </cofactor>
</comment>
<dbReference type="Gene3D" id="1.10.1520.10">
    <property type="entry name" value="Ribonuclease III domain"/>
    <property type="match status" value="1"/>
</dbReference>
<dbReference type="PANTHER" id="PTHR34276:SF1">
    <property type="entry name" value="MINI-RIBONUCLEASE 3"/>
    <property type="match status" value="1"/>
</dbReference>
<dbReference type="PIRSF" id="PIRSF005520">
    <property type="entry name" value="UCP005520"/>
    <property type="match status" value="1"/>
</dbReference>
<feature type="domain" description="RNase III" evidence="7">
    <location>
        <begin position="8"/>
        <end position="129"/>
    </location>
</feature>
<dbReference type="GO" id="GO:0004525">
    <property type="term" value="F:ribonuclease III activity"/>
    <property type="evidence" value="ECO:0007669"/>
    <property type="project" value="InterPro"/>
</dbReference>
<keyword evidence="5 6" id="KW-0378">Hydrolase</keyword>
<comment type="similarity">
    <text evidence="6">Belongs to the MrnC RNase family.</text>
</comment>
<dbReference type="Proteomes" id="UP000806542">
    <property type="component" value="Unassembled WGS sequence"/>
</dbReference>
<keyword evidence="9" id="KW-1185">Reference proteome</keyword>
<dbReference type="GO" id="GO:0006364">
    <property type="term" value="P:rRNA processing"/>
    <property type="evidence" value="ECO:0007669"/>
    <property type="project" value="UniProtKB-UniRule"/>
</dbReference>
<dbReference type="HAMAP" id="MF_01468">
    <property type="entry name" value="RNase_Mini_III"/>
    <property type="match status" value="1"/>
</dbReference>
<keyword evidence="3 6" id="KW-0540">Nuclease</keyword>
<keyword evidence="6" id="KW-0699">rRNA-binding</keyword>
<reference evidence="8" key="1">
    <citation type="submission" date="2020-10" db="EMBL/GenBank/DDBJ databases">
        <title>ChiBAC.</title>
        <authorList>
            <person name="Zenner C."/>
            <person name="Hitch T.C.A."/>
            <person name="Clavel T."/>
        </authorList>
    </citation>
    <scope>NUCLEOTIDE SEQUENCE</scope>
    <source>
        <strain evidence="8">DSM 107454</strain>
    </source>
</reference>
<dbReference type="Pfam" id="PF00636">
    <property type="entry name" value="Ribonuclease_3"/>
    <property type="match status" value="1"/>
</dbReference>